<evidence type="ECO:0000313" key="1">
    <source>
        <dbReference type="EMBL" id="CAB4028910.1"/>
    </source>
</evidence>
<gene>
    <name evidence="1" type="ORF">PACLA_8A029567</name>
</gene>
<sequence>MLKERILPIAKDMPEATWAEIIDKCYGLGVDLSAKYMMLPKAGQPCNYNIYAATCTEVEIDVLTGETEILRTDILFDCGKSMNPEIDVGQVEGAFVMGLGYWLTEQAIYDPWSGLELTSGTWDYHPPFSKDIPIDFRVTLLKDAQNPLGILGSKGVGEPPQCMSCSCLFAVQDAIYHAREETGHDKDYFPMVLSTPGACADVRKIVEGKNY</sequence>
<evidence type="ECO:0000313" key="2">
    <source>
        <dbReference type="Proteomes" id="UP001152795"/>
    </source>
</evidence>
<dbReference type="PANTHER" id="PTHR45444">
    <property type="entry name" value="XANTHINE DEHYDROGENASE"/>
    <property type="match status" value="1"/>
</dbReference>
<dbReference type="InterPro" id="IPR037165">
    <property type="entry name" value="AldOxase/xan_DH_Mopterin-bd_sf"/>
</dbReference>
<protein>
    <submittedName>
        <fullName evidence="1">Xanthine dehydrogenase oxidase-like</fullName>
    </submittedName>
</protein>
<dbReference type="Gene3D" id="3.30.365.10">
    <property type="entry name" value="Aldehyde oxidase/xanthine dehydrogenase, molybdopterin binding domain"/>
    <property type="match status" value="1"/>
</dbReference>
<keyword evidence="2" id="KW-1185">Reference proteome</keyword>
<proteinExistence type="predicted"/>
<dbReference type="Pfam" id="PF20256">
    <property type="entry name" value="MoCoBD_2"/>
    <property type="match status" value="1"/>
</dbReference>
<organism evidence="1 2">
    <name type="scientific">Paramuricea clavata</name>
    <name type="common">Red gorgonian</name>
    <name type="synonym">Violescent sea-whip</name>
    <dbReference type="NCBI Taxonomy" id="317549"/>
    <lineage>
        <taxon>Eukaryota</taxon>
        <taxon>Metazoa</taxon>
        <taxon>Cnidaria</taxon>
        <taxon>Anthozoa</taxon>
        <taxon>Octocorallia</taxon>
        <taxon>Malacalcyonacea</taxon>
        <taxon>Plexauridae</taxon>
        <taxon>Paramuricea</taxon>
    </lineage>
</organism>
<dbReference type="InterPro" id="IPR046867">
    <property type="entry name" value="AldOxase/xan_DH_MoCoBD2"/>
</dbReference>
<dbReference type="PANTHER" id="PTHR45444:SF3">
    <property type="entry name" value="XANTHINE DEHYDROGENASE"/>
    <property type="match status" value="1"/>
</dbReference>
<dbReference type="GO" id="GO:0016491">
    <property type="term" value="F:oxidoreductase activity"/>
    <property type="evidence" value="ECO:0007669"/>
    <property type="project" value="InterPro"/>
</dbReference>
<dbReference type="Proteomes" id="UP001152795">
    <property type="component" value="Unassembled WGS sequence"/>
</dbReference>
<dbReference type="AlphaFoldDB" id="A0A6S7JIS7"/>
<name>A0A6S7JIS7_PARCT</name>
<dbReference type="SUPFAM" id="SSF56003">
    <property type="entry name" value="Molybdenum cofactor-binding domain"/>
    <property type="match status" value="1"/>
</dbReference>
<feature type="non-terminal residue" evidence="1">
    <location>
        <position position="1"/>
    </location>
</feature>
<dbReference type="OrthoDB" id="8300278at2759"/>
<dbReference type="InterPro" id="IPR016208">
    <property type="entry name" value="Ald_Oxase/xanthine_DH-like"/>
</dbReference>
<dbReference type="EMBL" id="CACRXK020015819">
    <property type="protein sequence ID" value="CAB4028910.1"/>
    <property type="molecule type" value="Genomic_DNA"/>
</dbReference>
<accession>A0A6S7JIS7</accession>
<dbReference type="GO" id="GO:0005506">
    <property type="term" value="F:iron ion binding"/>
    <property type="evidence" value="ECO:0007669"/>
    <property type="project" value="InterPro"/>
</dbReference>
<reference evidence="1" key="1">
    <citation type="submission" date="2020-04" db="EMBL/GenBank/DDBJ databases">
        <authorList>
            <person name="Alioto T."/>
            <person name="Alioto T."/>
            <person name="Gomez Garrido J."/>
        </authorList>
    </citation>
    <scope>NUCLEOTIDE SEQUENCE</scope>
    <source>
        <strain evidence="1">A484AB</strain>
    </source>
</reference>
<comment type="caution">
    <text evidence="1">The sequence shown here is derived from an EMBL/GenBank/DDBJ whole genome shotgun (WGS) entry which is preliminary data.</text>
</comment>